<dbReference type="PROSITE" id="PS01124">
    <property type="entry name" value="HTH_ARAC_FAMILY_2"/>
    <property type="match status" value="1"/>
</dbReference>
<dbReference type="InterPro" id="IPR015943">
    <property type="entry name" value="WD40/YVTN_repeat-like_dom_sf"/>
</dbReference>
<dbReference type="GO" id="GO:0003700">
    <property type="term" value="F:DNA-binding transcription factor activity"/>
    <property type="evidence" value="ECO:0007669"/>
    <property type="project" value="InterPro"/>
</dbReference>
<dbReference type="SUPFAM" id="SSF47384">
    <property type="entry name" value="Homodimeric domain of signal transducing histidine kinase"/>
    <property type="match status" value="1"/>
</dbReference>
<keyword evidence="7" id="KW-0067">ATP-binding</keyword>
<dbReference type="SUPFAM" id="SSF63829">
    <property type="entry name" value="Calcium-dependent phosphotriesterase"/>
    <property type="match status" value="3"/>
</dbReference>
<dbReference type="InterPro" id="IPR001789">
    <property type="entry name" value="Sig_transdc_resp-reg_receiver"/>
</dbReference>
<dbReference type="Gene3D" id="1.10.10.60">
    <property type="entry name" value="Homeodomain-like"/>
    <property type="match status" value="1"/>
</dbReference>
<dbReference type="EC" id="2.7.13.3" evidence="2"/>
<dbReference type="InterPro" id="IPR011110">
    <property type="entry name" value="Reg_prop"/>
</dbReference>
<dbReference type="InterPro" id="IPR036890">
    <property type="entry name" value="HATPase_C_sf"/>
</dbReference>
<dbReference type="InterPro" id="IPR011123">
    <property type="entry name" value="Y_Y_Y"/>
</dbReference>
<dbReference type="Pfam" id="PF12833">
    <property type="entry name" value="HTH_18"/>
    <property type="match status" value="1"/>
</dbReference>
<dbReference type="SUPFAM" id="SSF46689">
    <property type="entry name" value="Homeodomain-like"/>
    <property type="match status" value="1"/>
</dbReference>
<dbReference type="CDD" id="cd00146">
    <property type="entry name" value="PKD"/>
    <property type="match status" value="1"/>
</dbReference>
<dbReference type="Gene3D" id="2.130.10.10">
    <property type="entry name" value="YVTN repeat-like/Quinoprotein amine dehydrogenase"/>
    <property type="match status" value="2"/>
</dbReference>
<evidence type="ECO:0000256" key="9">
    <source>
        <dbReference type="ARBA" id="ARBA00023015"/>
    </source>
</evidence>
<evidence type="ECO:0000256" key="10">
    <source>
        <dbReference type="ARBA" id="ARBA00023125"/>
    </source>
</evidence>
<reference evidence="18" key="2">
    <citation type="journal article" date="2024" name="Antonie Van Leeuwenhoek">
        <title>Roseihalotalea indica gen. nov., sp. nov., a halophilic Bacteroidetes from mesopelagic Southwest Indian Ocean with higher carbohydrate metabolic potential.</title>
        <authorList>
            <person name="Chen B."/>
            <person name="Zhang M."/>
            <person name="Lin D."/>
            <person name="Ye J."/>
            <person name="Tang K."/>
        </authorList>
    </citation>
    <scope>NUCLEOTIDE SEQUENCE</scope>
    <source>
        <strain evidence="18">TK19036</strain>
    </source>
</reference>
<accession>A0AA49GKY1</accession>
<dbReference type="PROSITE" id="PS50110">
    <property type="entry name" value="RESPONSE_REGULATORY"/>
    <property type="match status" value="1"/>
</dbReference>
<keyword evidence="14" id="KW-0732">Signal</keyword>
<dbReference type="EMBL" id="CP120682">
    <property type="protein sequence ID" value="WKN34096.1"/>
    <property type="molecule type" value="Genomic_DNA"/>
</dbReference>
<dbReference type="InterPro" id="IPR009057">
    <property type="entry name" value="Homeodomain-like_sf"/>
</dbReference>
<keyword evidence="11" id="KW-0804">Transcription</keyword>
<dbReference type="Pfam" id="PF07495">
    <property type="entry name" value="Y_Y_Y"/>
    <property type="match status" value="1"/>
</dbReference>
<dbReference type="SUPFAM" id="SSF52172">
    <property type="entry name" value="CheY-like"/>
    <property type="match status" value="1"/>
</dbReference>
<feature type="domain" description="Histidine kinase" evidence="16">
    <location>
        <begin position="933"/>
        <end position="1167"/>
    </location>
</feature>
<dbReference type="PROSITE" id="PS00041">
    <property type="entry name" value="HTH_ARAC_FAMILY_1"/>
    <property type="match status" value="1"/>
</dbReference>
<evidence type="ECO:0000256" key="11">
    <source>
        <dbReference type="ARBA" id="ARBA00023163"/>
    </source>
</evidence>
<evidence type="ECO:0000259" key="16">
    <source>
        <dbReference type="PROSITE" id="PS50109"/>
    </source>
</evidence>
<evidence type="ECO:0000256" key="5">
    <source>
        <dbReference type="ARBA" id="ARBA00022741"/>
    </source>
</evidence>
<evidence type="ECO:0000259" key="15">
    <source>
        <dbReference type="PROSITE" id="PS01124"/>
    </source>
</evidence>
<keyword evidence="3 12" id="KW-0597">Phosphoprotein</keyword>
<dbReference type="CDD" id="cd17574">
    <property type="entry name" value="REC_OmpR"/>
    <property type="match status" value="1"/>
</dbReference>
<dbReference type="Pfam" id="PF07494">
    <property type="entry name" value="Reg_prop"/>
    <property type="match status" value="8"/>
</dbReference>
<proteinExistence type="predicted"/>
<feature type="modified residue" description="4-aspartylphosphate" evidence="12">
    <location>
        <position position="1266"/>
    </location>
</feature>
<dbReference type="CDD" id="cd00082">
    <property type="entry name" value="HisKA"/>
    <property type="match status" value="1"/>
</dbReference>
<feature type="signal peptide" evidence="14">
    <location>
        <begin position="1"/>
        <end position="26"/>
    </location>
</feature>
<feature type="domain" description="HTH araC/xylS-type" evidence="15">
    <location>
        <begin position="1365"/>
        <end position="1464"/>
    </location>
</feature>
<evidence type="ECO:0000256" key="2">
    <source>
        <dbReference type="ARBA" id="ARBA00012438"/>
    </source>
</evidence>
<dbReference type="Pfam" id="PF02518">
    <property type="entry name" value="HATPase_c"/>
    <property type="match status" value="1"/>
</dbReference>
<dbReference type="GO" id="GO:0043565">
    <property type="term" value="F:sequence-specific DNA binding"/>
    <property type="evidence" value="ECO:0007669"/>
    <property type="project" value="InterPro"/>
</dbReference>
<evidence type="ECO:0000259" key="17">
    <source>
        <dbReference type="PROSITE" id="PS50110"/>
    </source>
</evidence>
<dbReference type="InterPro" id="IPR013783">
    <property type="entry name" value="Ig-like_fold"/>
</dbReference>
<keyword evidence="9" id="KW-0805">Transcription regulation</keyword>
<dbReference type="Pfam" id="PF00512">
    <property type="entry name" value="HisKA"/>
    <property type="match status" value="1"/>
</dbReference>
<keyword evidence="8" id="KW-0902">Two-component regulatory system</keyword>
<gene>
    <name evidence="18" type="ORF">K4G66_17085</name>
</gene>
<keyword evidence="5" id="KW-0547">Nucleotide-binding</keyword>
<dbReference type="SUPFAM" id="SSF55874">
    <property type="entry name" value="ATPase domain of HSP90 chaperone/DNA topoisomerase II/histidine kinase"/>
    <property type="match status" value="1"/>
</dbReference>
<dbReference type="InterPro" id="IPR036097">
    <property type="entry name" value="HisK_dim/P_sf"/>
</dbReference>
<dbReference type="Gene3D" id="1.10.287.130">
    <property type="match status" value="1"/>
</dbReference>
<dbReference type="FunFam" id="2.60.40.10:FF:000791">
    <property type="entry name" value="Two-component system sensor histidine kinase/response regulator"/>
    <property type="match status" value="1"/>
</dbReference>
<evidence type="ECO:0000256" key="4">
    <source>
        <dbReference type="ARBA" id="ARBA00022679"/>
    </source>
</evidence>
<name>A0AA49GKY1_9BACT</name>
<comment type="catalytic activity">
    <reaction evidence="1">
        <text>ATP + protein L-histidine = ADP + protein N-phospho-L-histidine.</text>
        <dbReference type="EC" id="2.7.13.3"/>
    </reaction>
</comment>
<dbReference type="Gene3D" id="3.40.50.2300">
    <property type="match status" value="1"/>
</dbReference>
<dbReference type="GO" id="GO:0005524">
    <property type="term" value="F:ATP binding"/>
    <property type="evidence" value="ECO:0007669"/>
    <property type="project" value="UniProtKB-KW"/>
</dbReference>
<evidence type="ECO:0000256" key="12">
    <source>
        <dbReference type="PROSITE-ProRule" id="PRU00169"/>
    </source>
</evidence>
<dbReference type="Pfam" id="PF00072">
    <property type="entry name" value="Response_reg"/>
    <property type="match status" value="1"/>
</dbReference>
<evidence type="ECO:0000256" key="6">
    <source>
        <dbReference type="ARBA" id="ARBA00022777"/>
    </source>
</evidence>
<keyword evidence="6" id="KW-0418">Kinase</keyword>
<feature type="coiled-coil region" evidence="13">
    <location>
        <begin position="868"/>
        <end position="919"/>
    </location>
</feature>
<dbReference type="InterPro" id="IPR011006">
    <property type="entry name" value="CheY-like_superfamily"/>
</dbReference>
<dbReference type="SMART" id="SM00448">
    <property type="entry name" value="REC"/>
    <property type="match status" value="1"/>
</dbReference>
<dbReference type="PROSITE" id="PS50109">
    <property type="entry name" value="HIS_KIN"/>
    <property type="match status" value="1"/>
</dbReference>
<dbReference type="Gene3D" id="3.30.565.10">
    <property type="entry name" value="Histidine kinase-like ATPase, C-terminal domain"/>
    <property type="match status" value="1"/>
</dbReference>
<keyword evidence="10" id="KW-0238">DNA-binding</keyword>
<dbReference type="FunFam" id="1.10.287.130:FF:000045">
    <property type="entry name" value="Two-component system sensor histidine kinase/response regulator"/>
    <property type="match status" value="1"/>
</dbReference>
<evidence type="ECO:0000313" key="18">
    <source>
        <dbReference type="EMBL" id="WKN34096.1"/>
    </source>
</evidence>
<dbReference type="Gene3D" id="2.60.40.10">
    <property type="entry name" value="Immunoglobulins"/>
    <property type="match status" value="1"/>
</dbReference>
<dbReference type="SMART" id="SM00342">
    <property type="entry name" value="HTH_ARAC"/>
    <property type="match status" value="1"/>
</dbReference>
<evidence type="ECO:0000256" key="14">
    <source>
        <dbReference type="SAM" id="SignalP"/>
    </source>
</evidence>
<dbReference type="FunFam" id="3.30.565.10:FF:000037">
    <property type="entry name" value="Hybrid sensor histidine kinase/response regulator"/>
    <property type="match status" value="1"/>
</dbReference>
<evidence type="ECO:0000256" key="13">
    <source>
        <dbReference type="SAM" id="Coils"/>
    </source>
</evidence>
<dbReference type="PANTHER" id="PTHR43547">
    <property type="entry name" value="TWO-COMPONENT HISTIDINE KINASE"/>
    <property type="match status" value="1"/>
</dbReference>
<sequence>MRDFQNILKHTLLALLMLNAAFPANGQQRNARFQHLTIEEGLPQNMVDCMLQDRQGFLWFGTWNGLCRYDGYTFEVFNNGPSSLGNNFVYDLLEDPLGNLWIGTQQGLYVYQYDQERFIRADTLSATPHASLSSAIHSLALHQDSVLLISSELGLSQFNLQNAYGHIKLHSHHSFGTGVRQLNGSVINTLLNDRRNNIWVGTNAGVTILPANGQERKLITHEPNDGGSLSSNQVLSLYEDSSGNFWIGTEYGLNRYTPTSLNFSNGTHQRFFSQSANPESLVHNAVMDILEDNDENLIIATLGGLSIMTKGSQQFINYTHEYQAEHSLSNDFINCLLKDEMGNIWIGTERGGINVYNTHQNTFEHFEYKINDKNSLSYSTTNSIYEDSSFLWIGTAGGGLNRYDKQSGTFHHFRHEAENSHAISSDFITSIHRDQHNRLWVGTWGSGLNRLMNERDSTVLFERHQNESGLVSNFISSIVEDHNGNLWLGTLRGLVKYNPETDIFETVFSEQSQPRITEVGCLLFDADQTLWAGTRNGLFRIQLQDSAQHKYQITQYKHNPSDSRSISGNYVISLLKDASGNLWFGTYGQGVNQMHSAGDSVWFTSYNTTHGLSNNIIFGIQQDNELNLWLSTDYGLSRLNPETKQLRNFYIADGLLNNQYYWSASYKNQDGKLYFGGMNGLDAFYPEWINEVSPTPRVVITDIKLLNESVVPGKEYQGVEVLTENALTAEDISLSYKEKIFGIEFSSLNYQEPGLIRYAYILEGFEKDWNYVSSDRRYASYTNLKPGNYTFKVKASGSHGEFSAEPTEIHLHISPPFWDTLWFKVIGLLAVAGLVFGYIRFRTYALKRQKIVLERQVKDRTERVNQQKDALAFQAIQLLNNNRELEEKQTLIAGQNHQLEQQNREILSQRDELINLNRKLKLVSQLKLSFFTNVSHEFRTPLTLIIGPIEKLIREHRLGAEAQHTLSVVNRNAQRLLHLVNQIMDFRKIEQGRMELKVGRQDIHEFCTNIFRAFEPLSEIKKIQFHYSERDLPSEVWFDAQKMENIIYNLLSNAFKYTPNDGTVVLEVKGLSFDESQLKPSANLQQNHKTVISIRVSDSGIGISEENLPLVFKRFYRIESEEAFKVSGSGIGLAITEELINTHHGDIFVESELGKGSVFEIQFPCLKGAYETEEVAEKTHDCLDIHQQVEILKNELLITKESAAALVPLHVFEKLRPTVLVVEDNADLRMFIAQRLNKTYNILEAADGEVGIQLAEEHNPALVISDVMMPKTDGLALCNTLKNNLSTSHIPIILLTAKSTLENQIEGLEIGADDYLPKPFNFELLEARIQNLLRTRNQLRLYFQQSANFQVSQATTNRKDQRFLEQAIKTVEDHLEDPDFGVQSLVKSMSISRSLLHKKLTALTTQSTTEFINHLRMKRAQELLRQNELNVSEIAYAVGYNDPKYFSRVFNKHVGQSPTEFLKESTTTY</sequence>
<dbReference type="InterPro" id="IPR004358">
    <property type="entry name" value="Sig_transdc_His_kin-like_C"/>
</dbReference>
<dbReference type="InterPro" id="IPR003661">
    <property type="entry name" value="HisK_dim/P_dom"/>
</dbReference>
<reference evidence="18" key="1">
    <citation type="journal article" date="2023" name="Comput. Struct. Biotechnol. J.">
        <title>Discovery of a novel marine Bacteroidetes with a rich repertoire of carbohydrate-active enzymes.</title>
        <authorList>
            <person name="Chen B."/>
            <person name="Liu G."/>
            <person name="Chen Q."/>
            <person name="Wang H."/>
            <person name="Liu L."/>
            <person name="Tang K."/>
        </authorList>
    </citation>
    <scope>NUCLEOTIDE SEQUENCE</scope>
    <source>
        <strain evidence="18">TK19036</strain>
    </source>
</reference>
<evidence type="ECO:0000256" key="7">
    <source>
        <dbReference type="ARBA" id="ARBA00022840"/>
    </source>
</evidence>
<keyword evidence="4" id="KW-0808">Transferase</keyword>
<dbReference type="InterPro" id="IPR018062">
    <property type="entry name" value="HTH_AraC-typ_CS"/>
</dbReference>
<dbReference type="InterPro" id="IPR003594">
    <property type="entry name" value="HATPase_dom"/>
</dbReference>
<dbReference type="PANTHER" id="PTHR43547:SF2">
    <property type="entry name" value="HYBRID SIGNAL TRANSDUCTION HISTIDINE KINASE C"/>
    <property type="match status" value="1"/>
</dbReference>
<dbReference type="InterPro" id="IPR005467">
    <property type="entry name" value="His_kinase_dom"/>
</dbReference>
<feature type="domain" description="Response regulatory" evidence="17">
    <location>
        <begin position="1218"/>
        <end position="1333"/>
    </location>
</feature>
<keyword evidence="13" id="KW-0175">Coiled coil</keyword>
<organism evidence="18">
    <name type="scientific">Roseihalotalea indica</name>
    <dbReference type="NCBI Taxonomy" id="2867963"/>
    <lineage>
        <taxon>Bacteria</taxon>
        <taxon>Pseudomonadati</taxon>
        <taxon>Bacteroidota</taxon>
        <taxon>Cytophagia</taxon>
        <taxon>Cytophagales</taxon>
        <taxon>Catalimonadaceae</taxon>
        <taxon>Roseihalotalea</taxon>
    </lineage>
</organism>
<evidence type="ECO:0000256" key="3">
    <source>
        <dbReference type="ARBA" id="ARBA00022553"/>
    </source>
</evidence>
<dbReference type="InterPro" id="IPR018060">
    <property type="entry name" value="HTH_AraC"/>
</dbReference>
<dbReference type="PRINTS" id="PR00344">
    <property type="entry name" value="BCTRLSENSOR"/>
</dbReference>
<evidence type="ECO:0000256" key="8">
    <source>
        <dbReference type="ARBA" id="ARBA00023012"/>
    </source>
</evidence>
<feature type="chain" id="PRO_5041218793" description="histidine kinase" evidence="14">
    <location>
        <begin position="27"/>
        <end position="1469"/>
    </location>
</feature>
<evidence type="ECO:0000256" key="1">
    <source>
        <dbReference type="ARBA" id="ARBA00000085"/>
    </source>
</evidence>
<dbReference type="GO" id="GO:0000155">
    <property type="term" value="F:phosphorelay sensor kinase activity"/>
    <property type="evidence" value="ECO:0007669"/>
    <property type="project" value="InterPro"/>
</dbReference>
<protein>
    <recommendedName>
        <fullName evidence="2">histidine kinase</fullName>
        <ecNumber evidence="2">2.7.13.3</ecNumber>
    </recommendedName>
</protein>
<dbReference type="SMART" id="SM00387">
    <property type="entry name" value="HATPase_c"/>
    <property type="match status" value="1"/>
</dbReference>
<dbReference type="SMART" id="SM00388">
    <property type="entry name" value="HisKA"/>
    <property type="match status" value="1"/>
</dbReference>